<proteinExistence type="predicted"/>
<sequence>MNSIASPTYSILFYLVMADGEKAIATAFTFSSLNFGYDCSILEKLNSSEPVNSVTLPNT</sequence>
<dbReference type="EMBL" id="JBHFNQ010000200">
    <property type="protein sequence ID" value="MFB2880231.1"/>
    <property type="molecule type" value="Genomic_DNA"/>
</dbReference>
<evidence type="ECO:0000313" key="2">
    <source>
        <dbReference type="Proteomes" id="UP001576774"/>
    </source>
</evidence>
<dbReference type="RefSeq" id="WP_413273254.1">
    <property type="nucleotide sequence ID" value="NZ_JBHFNQ010000200.1"/>
</dbReference>
<accession>A0ABV4XBR1</accession>
<evidence type="ECO:0000313" key="1">
    <source>
        <dbReference type="EMBL" id="MFB2880231.1"/>
    </source>
</evidence>
<gene>
    <name evidence="1" type="ORF">ACE1CC_25575</name>
</gene>
<protein>
    <submittedName>
        <fullName evidence="1">Uncharacterized protein</fullName>
    </submittedName>
</protein>
<keyword evidence="2" id="KW-1185">Reference proteome</keyword>
<dbReference type="Proteomes" id="UP001576774">
    <property type="component" value="Unassembled WGS sequence"/>
</dbReference>
<reference evidence="1 2" key="1">
    <citation type="submission" date="2024-09" db="EMBL/GenBank/DDBJ databases">
        <title>Floridaenema gen nov. (Aerosakkonemataceae, Aerosakkonematales ord. nov., Cyanobacteria) from benthic tropical and subtropical fresh waters, with the description of four new species.</title>
        <authorList>
            <person name="Moretto J.A."/>
            <person name="Berthold D.E."/>
            <person name="Lefler F.W."/>
            <person name="Huang I.-S."/>
            <person name="Laughinghouse H. IV."/>
        </authorList>
    </citation>
    <scope>NUCLEOTIDE SEQUENCE [LARGE SCALE GENOMIC DNA]</scope>
    <source>
        <strain evidence="1 2">BLCC-F46</strain>
    </source>
</reference>
<comment type="caution">
    <text evidence="1">The sequence shown here is derived from an EMBL/GenBank/DDBJ whole genome shotgun (WGS) entry which is preliminary data.</text>
</comment>
<name>A0ABV4XBR1_9CYAN</name>
<organism evidence="1 2">
    <name type="scientific">Floridaenema aerugineum BLCC-F46</name>
    <dbReference type="NCBI Taxonomy" id="3153654"/>
    <lineage>
        <taxon>Bacteria</taxon>
        <taxon>Bacillati</taxon>
        <taxon>Cyanobacteriota</taxon>
        <taxon>Cyanophyceae</taxon>
        <taxon>Oscillatoriophycideae</taxon>
        <taxon>Aerosakkonematales</taxon>
        <taxon>Aerosakkonemataceae</taxon>
        <taxon>Floridanema</taxon>
        <taxon>Floridanema aerugineum</taxon>
    </lineage>
</organism>